<evidence type="ECO:0000256" key="3">
    <source>
        <dbReference type="ARBA" id="ARBA00022723"/>
    </source>
</evidence>
<comment type="subunit">
    <text evidence="2">Monomer.</text>
</comment>
<dbReference type="PANTHER" id="PTHR13204">
    <property type="entry name" value="PTD012 PROTEIN"/>
    <property type="match status" value="1"/>
</dbReference>
<organism evidence="8 9">
    <name type="scientific">Clytia hemisphaerica</name>
    <dbReference type="NCBI Taxonomy" id="252671"/>
    <lineage>
        <taxon>Eukaryota</taxon>
        <taxon>Metazoa</taxon>
        <taxon>Cnidaria</taxon>
        <taxon>Hydrozoa</taxon>
        <taxon>Hydroidolina</taxon>
        <taxon>Leptothecata</taxon>
        <taxon>Obeliida</taxon>
        <taxon>Clytiidae</taxon>
        <taxon>Clytia</taxon>
    </lineage>
</organism>
<dbReference type="GO" id="GO:0008270">
    <property type="term" value="F:zinc ion binding"/>
    <property type="evidence" value="ECO:0007669"/>
    <property type="project" value="TreeGrafter"/>
</dbReference>
<keyword evidence="4" id="KW-0378">Hydrolase</keyword>
<evidence type="ECO:0000256" key="5">
    <source>
        <dbReference type="ARBA" id="ARBA00022833"/>
    </source>
</evidence>
<dbReference type="GO" id="GO:0016788">
    <property type="term" value="F:hydrolase activity, acting on ester bonds"/>
    <property type="evidence" value="ECO:0007669"/>
    <property type="project" value="TreeGrafter"/>
</dbReference>
<keyword evidence="5" id="KW-0862">Zinc</keyword>
<evidence type="ECO:0000256" key="2">
    <source>
        <dbReference type="ARBA" id="ARBA00011245"/>
    </source>
</evidence>
<dbReference type="Proteomes" id="UP000594262">
    <property type="component" value="Unplaced"/>
</dbReference>
<evidence type="ECO:0000313" key="8">
    <source>
        <dbReference type="EnsemblMetazoa" id="CLYHEMP004108.1"/>
    </source>
</evidence>
<dbReference type="SMART" id="SM01168">
    <property type="entry name" value="DUF1907"/>
    <property type="match status" value="1"/>
</dbReference>
<dbReference type="OrthoDB" id="5119241at2759"/>
<keyword evidence="9" id="KW-1185">Reference proteome</keyword>
<feature type="domain" description="DUF1907" evidence="7">
    <location>
        <begin position="20"/>
        <end position="295"/>
    </location>
</feature>
<keyword evidence="6" id="KW-0539">Nucleus</keyword>
<evidence type="ECO:0000259" key="7">
    <source>
        <dbReference type="SMART" id="SM01168"/>
    </source>
</evidence>
<keyword evidence="3" id="KW-0479">Metal-binding</keyword>
<dbReference type="PANTHER" id="PTHR13204:SF1">
    <property type="entry name" value="ESTER HYDROLASE C11ORF54"/>
    <property type="match status" value="1"/>
</dbReference>
<dbReference type="EnsemblMetazoa" id="CLYHEMT004108.1">
    <property type="protein sequence ID" value="CLYHEMP004108.1"/>
    <property type="gene ID" value="CLYHEMG004108"/>
</dbReference>
<dbReference type="InterPro" id="IPR015021">
    <property type="entry name" value="C11orf54_DUF1907"/>
</dbReference>
<comment type="subcellular location">
    <subcellularLocation>
        <location evidence="1">Nucleus</location>
    </subcellularLocation>
</comment>
<dbReference type="Pfam" id="PF08925">
    <property type="entry name" value="DUF1907"/>
    <property type="match status" value="1"/>
</dbReference>
<name>A0A7M5WJB7_9CNID</name>
<evidence type="ECO:0000256" key="4">
    <source>
        <dbReference type="ARBA" id="ARBA00022801"/>
    </source>
</evidence>
<dbReference type="SUPFAM" id="SSF117856">
    <property type="entry name" value="AF0104/ALDC/Ptd012-like"/>
    <property type="match status" value="1"/>
</dbReference>
<dbReference type="AlphaFoldDB" id="A0A7M5WJB7"/>
<proteinExistence type="predicted"/>
<evidence type="ECO:0000256" key="1">
    <source>
        <dbReference type="ARBA" id="ARBA00004123"/>
    </source>
</evidence>
<dbReference type="GO" id="GO:0005634">
    <property type="term" value="C:nucleus"/>
    <property type="evidence" value="ECO:0007669"/>
    <property type="project" value="UniProtKB-SubCell"/>
</dbReference>
<evidence type="ECO:0000313" key="9">
    <source>
        <dbReference type="Proteomes" id="UP000594262"/>
    </source>
</evidence>
<dbReference type="CDD" id="cd17298">
    <property type="entry name" value="DUF1907"/>
    <property type="match status" value="1"/>
</dbReference>
<reference evidence="8" key="1">
    <citation type="submission" date="2021-01" db="UniProtKB">
        <authorList>
            <consortium name="EnsemblMetazoa"/>
        </authorList>
    </citation>
    <scope>IDENTIFICATION</scope>
</reference>
<sequence>MYPTETKDLFVPSNEDICKVLSQGLPKYFKEVSVNEVDCPNLTEKPWGLAAKGICGSPKNLDVGGPPYLVPTVQRDKIYKFEELAKLTGIKDTFFIGAGAGPCHVVGVNSEMMANLKTGESENVQTYVATVRDDNSCNLRQIQAKDFCLLGNFLASEGKQGKVIKINAKTRLSEENFPLAIRKVLTEYSPDKIIGLGGVFVIKNGKAKLHIMPDFSCTPLETDEAVNNWLTFNVSSSPLVCLSVFYNVDQGYDLRIEHTHCFSHHGEGGHYHYDTTPEEVEYEAYFVVAEQLLRVDRPLNTHAVGRD</sequence>
<evidence type="ECO:0000256" key="6">
    <source>
        <dbReference type="ARBA" id="ARBA00023242"/>
    </source>
</evidence>
<accession>A0A7M5WJB7</accession>
<protein>
    <recommendedName>
        <fullName evidence="7">DUF1907 domain-containing protein</fullName>
    </recommendedName>
</protein>